<dbReference type="SUPFAM" id="SSF54928">
    <property type="entry name" value="RNA-binding domain, RBD"/>
    <property type="match status" value="2"/>
</dbReference>
<dbReference type="FunFam" id="3.30.70.330:FF:000478">
    <property type="entry name" value="heterogeneous nuclear ribonucleoprotein 1"/>
    <property type="match status" value="1"/>
</dbReference>
<proteinExistence type="predicted"/>
<name>A0A2P2IV56_RHIMU</name>
<sequence>MDSDEGKLFIGGIGWETKVETLRDHFNQYGDVSQVVIMRDKTTGRSRGFGFVVFSDPSFLDRVLHDTHNIDGRTVEAKKALSREEQHSSSRSGSHNSTRGGSDNGGNFRTKKIFVGGLPSSLTEDEFCQYFENYGHVTDVVVMYDQHTQRPRGFGFITFDTEDAVDRVLHKTFHELNGKLVEVKRALPKDAFPGSGARGGGYQGSGASGVNANSGDVGRMNGNRFMQSPISAGGYPPYSVYGAAHYAYGMANSGVGYGGYGSYGVGGYGSGNTGFGGPTGTYGMTGSLRSAWGSQAPSSYGASYGGSAYSANIGYGATAPWNASGSGNSVSASIGPSAGGTSGYGNQGYGYGHYSGTDGSYSNGYGAAGAFVVNGPNSSSSSGTGGFEHQARGSGYSGSGNNGNSGYANEGWRSEPSQASGD</sequence>
<feature type="compositionally biased region" description="Low complexity" evidence="2">
    <location>
        <begin position="89"/>
        <end position="101"/>
    </location>
</feature>
<accession>A0A2P2IV56</accession>
<dbReference type="Gene3D" id="3.30.70.330">
    <property type="match status" value="2"/>
</dbReference>
<dbReference type="PROSITE" id="PS50102">
    <property type="entry name" value="RRM"/>
    <property type="match status" value="2"/>
</dbReference>
<dbReference type="FunFam" id="3.30.70.330:FF:000051">
    <property type="entry name" value="Heterogeneous nuclear ribonucleoprotein 1"/>
    <property type="match status" value="1"/>
</dbReference>
<dbReference type="EMBL" id="GGEC01004627">
    <property type="protein sequence ID" value="MBW85110.1"/>
    <property type="molecule type" value="Transcribed_RNA"/>
</dbReference>
<dbReference type="GO" id="GO:0003723">
    <property type="term" value="F:RNA binding"/>
    <property type="evidence" value="ECO:0007669"/>
    <property type="project" value="UniProtKB-UniRule"/>
</dbReference>
<evidence type="ECO:0000313" key="4">
    <source>
        <dbReference type="EMBL" id="MBW85110.1"/>
    </source>
</evidence>
<dbReference type="PANTHER" id="PTHR48035:SF4">
    <property type="entry name" value="RRM DOMAIN-CONTAINING PROTEIN"/>
    <property type="match status" value="1"/>
</dbReference>
<feature type="domain" description="RRM" evidence="3">
    <location>
        <begin position="111"/>
        <end position="188"/>
    </location>
</feature>
<dbReference type="InterPro" id="IPR000504">
    <property type="entry name" value="RRM_dom"/>
</dbReference>
<feature type="region of interest" description="Disordered" evidence="2">
    <location>
        <begin position="377"/>
        <end position="422"/>
    </location>
</feature>
<dbReference type="InterPro" id="IPR035979">
    <property type="entry name" value="RBD_domain_sf"/>
</dbReference>
<keyword evidence="1" id="KW-0694">RNA-binding</keyword>
<dbReference type="Pfam" id="PF00076">
    <property type="entry name" value="RRM_1"/>
    <property type="match status" value="2"/>
</dbReference>
<evidence type="ECO:0000256" key="1">
    <source>
        <dbReference type="PROSITE-ProRule" id="PRU00176"/>
    </source>
</evidence>
<feature type="region of interest" description="Disordered" evidence="2">
    <location>
        <begin position="76"/>
        <end position="108"/>
    </location>
</feature>
<dbReference type="PANTHER" id="PTHR48035">
    <property type="entry name" value="HETEROGENEOUS NUCLEAR RIBONUCLEOPROTEIN 1"/>
    <property type="match status" value="1"/>
</dbReference>
<reference evidence="4" key="1">
    <citation type="submission" date="2018-02" db="EMBL/GenBank/DDBJ databases">
        <title>Rhizophora mucronata_Transcriptome.</title>
        <authorList>
            <person name="Meera S.P."/>
            <person name="Sreeshan A."/>
            <person name="Augustine A."/>
        </authorList>
    </citation>
    <scope>NUCLEOTIDE SEQUENCE</scope>
    <source>
        <tissue evidence="4">Leaf</tissue>
    </source>
</reference>
<dbReference type="AlphaFoldDB" id="A0A2P2IV56"/>
<evidence type="ECO:0000256" key="2">
    <source>
        <dbReference type="SAM" id="MobiDB-lite"/>
    </source>
</evidence>
<feature type="domain" description="RRM" evidence="3">
    <location>
        <begin position="6"/>
        <end position="82"/>
    </location>
</feature>
<evidence type="ECO:0000259" key="3">
    <source>
        <dbReference type="PROSITE" id="PS50102"/>
    </source>
</evidence>
<dbReference type="CDD" id="cd12330">
    <property type="entry name" value="RRM2_Hrp1p"/>
    <property type="match status" value="1"/>
</dbReference>
<dbReference type="InterPro" id="IPR053260">
    <property type="entry name" value="hnRNP"/>
</dbReference>
<dbReference type="InterPro" id="IPR012677">
    <property type="entry name" value="Nucleotide-bd_a/b_plait_sf"/>
</dbReference>
<dbReference type="SMART" id="SM00360">
    <property type="entry name" value="RRM"/>
    <property type="match status" value="2"/>
</dbReference>
<feature type="compositionally biased region" description="Basic and acidic residues" evidence="2">
    <location>
        <begin position="76"/>
        <end position="88"/>
    </location>
</feature>
<organism evidence="4">
    <name type="scientific">Rhizophora mucronata</name>
    <name type="common">Asiatic mangrove</name>
    <dbReference type="NCBI Taxonomy" id="61149"/>
    <lineage>
        <taxon>Eukaryota</taxon>
        <taxon>Viridiplantae</taxon>
        <taxon>Streptophyta</taxon>
        <taxon>Embryophyta</taxon>
        <taxon>Tracheophyta</taxon>
        <taxon>Spermatophyta</taxon>
        <taxon>Magnoliopsida</taxon>
        <taxon>eudicotyledons</taxon>
        <taxon>Gunneridae</taxon>
        <taxon>Pentapetalae</taxon>
        <taxon>rosids</taxon>
        <taxon>fabids</taxon>
        <taxon>Malpighiales</taxon>
        <taxon>Rhizophoraceae</taxon>
        <taxon>Rhizophora</taxon>
    </lineage>
</organism>
<protein>
    <recommendedName>
        <fullName evidence="3">RRM domain-containing protein</fullName>
    </recommendedName>
</protein>